<dbReference type="InterPro" id="IPR013766">
    <property type="entry name" value="Thioredoxin_domain"/>
</dbReference>
<organism evidence="7 8">
    <name type="scientific">Marinobacter psychrophilus</name>
    <dbReference type="NCBI Taxonomy" id="330734"/>
    <lineage>
        <taxon>Bacteria</taxon>
        <taxon>Pseudomonadati</taxon>
        <taxon>Pseudomonadota</taxon>
        <taxon>Gammaproteobacteria</taxon>
        <taxon>Pseudomonadales</taxon>
        <taxon>Marinobacteraceae</taxon>
        <taxon>Marinobacter</taxon>
    </lineage>
</organism>
<comment type="similarity">
    <text evidence="1">Belongs to the SCO1/2 family.</text>
</comment>
<dbReference type="PROSITE" id="PS51352">
    <property type="entry name" value="THIOREDOXIN_2"/>
    <property type="match status" value="1"/>
</dbReference>
<dbReference type="GO" id="GO:0046872">
    <property type="term" value="F:metal ion binding"/>
    <property type="evidence" value="ECO:0007669"/>
    <property type="project" value="UniProtKB-KW"/>
</dbReference>
<evidence type="ECO:0000256" key="5">
    <source>
        <dbReference type="SAM" id="SignalP"/>
    </source>
</evidence>
<protein>
    <submittedName>
        <fullName evidence="7">Electron transporter SenC</fullName>
    </submittedName>
</protein>
<keyword evidence="3" id="KW-0479">Metal-binding</keyword>
<dbReference type="PATRIC" id="fig|330734.3.peg.3155"/>
<proteinExistence type="inferred from homology"/>
<evidence type="ECO:0000256" key="4">
    <source>
        <dbReference type="PIRSR" id="PIRSR603782-2"/>
    </source>
</evidence>
<feature type="disulfide bond" description="Redox-active" evidence="4">
    <location>
        <begin position="76"/>
        <end position="80"/>
    </location>
</feature>
<feature type="signal peptide" evidence="5">
    <location>
        <begin position="1"/>
        <end position="24"/>
    </location>
</feature>
<dbReference type="PANTHER" id="PTHR12151">
    <property type="entry name" value="ELECTRON TRANSPORT PROTIN SCO1/SENC FAMILY MEMBER"/>
    <property type="match status" value="1"/>
</dbReference>
<evidence type="ECO:0000313" key="8">
    <source>
        <dbReference type="Proteomes" id="UP000036406"/>
    </source>
</evidence>
<sequence length="205" mass="22752">MPTFVSGKRIAGLMALLLAAFALVGCDQSNREWHGKDISGLMPPLEFELIDTQGEAVNASDSEGQVRLVFFGFTHCPDICPTTLARLSQAVGKLPDNERERVTIMFVSVDPNRDTPEQIAAYTHFYGDRIAGVTGSEPQLRQLAKRYRTTFGYDEPDENNNYNVSHSAGVYVFDTLGKARLLLRPDLTVAQIRDDISALAQERRS</sequence>
<evidence type="ECO:0000256" key="1">
    <source>
        <dbReference type="ARBA" id="ARBA00010996"/>
    </source>
</evidence>
<dbReference type="CDD" id="cd02968">
    <property type="entry name" value="SCO"/>
    <property type="match status" value="1"/>
</dbReference>
<dbReference type="RefSeq" id="WP_048387424.1">
    <property type="nucleotide sequence ID" value="NZ_CP011494.1"/>
</dbReference>
<evidence type="ECO:0000256" key="3">
    <source>
        <dbReference type="PIRSR" id="PIRSR603782-1"/>
    </source>
</evidence>
<dbReference type="InterPro" id="IPR003782">
    <property type="entry name" value="SCO1/SenC"/>
</dbReference>
<feature type="binding site" evidence="3">
    <location>
        <position position="76"/>
    </location>
    <ligand>
        <name>Cu cation</name>
        <dbReference type="ChEBI" id="CHEBI:23378"/>
    </ligand>
</feature>
<keyword evidence="8" id="KW-1185">Reference proteome</keyword>
<keyword evidence="2 3" id="KW-0186">Copper</keyword>
<feature type="domain" description="Thioredoxin" evidence="6">
    <location>
        <begin position="38"/>
        <end position="201"/>
    </location>
</feature>
<dbReference type="STRING" id="330734.ABA45_14975"/>
<reference evidence="7 8" key="1">
    <citation type="submission" date="2015-05" db="EMBL/GenBank/DDBJ databases">
        <title>Complete genome of Marinobacter psychrophilus strain 20041T isolated from sea-ice of the Canadian Basin.</title>
        <authorList>
            <person name="Song L."/>
            <person name="Ren L."/>
            <person name="Yu Y."/>
            <person name="Wang X."/>
        </authorList>
    </citation>
    <scope>NUCLEOTIDE SEQUENCE [LARGE SCALE GENOMIC DNA]</scope>
    <source>
        <strain evidence="7 8">20041</strain>
    </source>
</reference>
<dbReference type="AlphaFoldDB" id="A0A0H4I3I6"/>
<dbReference type="SUPFAM" id="SSF52833">
    <property type="entry name" value="Thioredoxin-like"/>
    <property type="match status" value="1"/>
</dbReference>
<dbReference type="EMBL" id="CP011494">
    <property type="protein sequence ID" value="AKO53559.1"/>
    <property type="molecule type" value="Genomic_DNA"/>
</dbReference>
<accession>A0A0H4I3I6</accession>
<dbReference type="PANTHER" id="PTHR12151:SF25">
    <property type="entry name" value="LINALOOL DEHYDRATASE_ISOMERASE DOMAIN-CONTAINING PROTEIN"/>
    <property type="match status" value="1"/>
</dbReference>
<evidence type="ECO:0000313" key="7">
    <source>
        <dbReference type="EMBL" id="AKO53559.1"/>
    </source>
</evidence>
<dbReference type="Proteomes" id="UP000036406">
    <property type="component" value="Chromosome"/>
</dbReference>
<keyword evidence="4" id="KW-1015">Disulfide bond</keyword>
<evidence type="ECO:0000256" key="2">
    <source>
        <dbReference type="ARBA" id="ARBA00023008"/>
    </source>
</evidence>
<feature type="binding site" evidence="3">
    <location>
        <position position="166"/>
    </location>
    <ligand>
        <name>Cu cation</name>
        <dbReference type="ChEBI" id="CHEBI:23378"/>
    </ligand>
</feature>
<gene>
    <name evidence="7" type="ORF">ABA45_14975</name>
</gene>
<dbReference type="InterPro" id="IPR036249">
    <property type="entry name" value="Thioredoxin-like_sf"/>
</dbReference>
<dbReference type="Pfam" id="PF02630">
    <property type="entry name" value="SCO1-SenC"/>
    <property type="match status" value="1"/>
</dbReference>
<dbReference type="Gene3D" id="3.40.30.10">
    <property type="entry name" value="Glutaredoxin"/>
    <property type="match status" value="1"/>
</dbReference>
<evidence type="ECO:0000259" key="6">
    <source>
        <dbReference type="PROSITE" id="PS51352"/>
    </source>
</evidence>
<name>A0A0H4I3I6_9GAMM</name>
<feature type="binding site" evidence="3">
    <location>
        <position position="80"/>
    </location>
    <ligand>
        <name>Cu cation</name>
        <dbReference type="ChEBI" id="CHEBI:23378"/>
    </ligand>
</feature>
<dbReference type="KEGG" id="mpq:ABA45_14975"/>
<feature type="chain" id="PRO_5005206042" evidence="5">
    <location>
        <begin position="25"/>
        <end position="205"/>
    </location>
</feature>
<keyword evidence="5" id="KW-0732">Signal</keyword>
<dbReference type="FunFam" id="3.40.30.10:FF:000013">
    <property type="entry name" value="Blast:Protein SCO1 homolog, mitochondrial"/>
    <property type="match status" value="1"/>
</dbReference>